<feature type="compositionally biased region" description="Low complexity" evidence="1">
    <location>
        <begin position="250"/>
        <end position="268"/>
    </location>
</feature>
<dbReference type="SUPFAM" id="SSF52540">
    <property type="entry name" value="P-loop containing nucleoside triphosphate hydrolases"/>
    <property type="match status" value="1"/>
</dbReference>
<dbReference type="STRING" id="145388.A0A0D2M980"/>
<dbReference type="GeneID" id="25740986"/>
<dbReference type="GO" id="GO:0003688">
    <property type="term" value="F:DNA replication origin binding"/>
    <property type="evidence" value="ECO:0007669"/>
    <property type="project" value="TreeGrafter"/>
</dbReference>
<dbReference type="InterPro" id="IPR027417">
    <property type="entry name" value="P-loop_NTPase"/>
</dbReference>
<dbReference type="PANTHER" id="PTHR10763">
    <property type="entry name" value="CELL DIVISION CONTROL PROTEIN 6-RELATED"/>
    <property type="match status" value="1"/>
</dbReference>
<dbReference type="Gene3D" id="1.10.8.60">
    <property type="match status" value="1"/>
</dbReference>
<protein>
    <submittedName>
        <fullName evidence="2">Uncharacterized protein</fullName>
    </submittedName>
</protein>
<dbReference type="KEGG" id="mng:MNEG_8110"/>
<evidence type="ECO:0000313" key="2">
    <source>
        <dbReference type="EMBL" id="KIY99854.1"/>
    </source>
</evidence>
<evidence type="ECO:0000256" key="1">
    <source>
        <dbReference type="SAM" id="MobiDB-lite"/>
    </source>
</evidence>
<dbReference type="GO" id="GO:0005634">
    <property type="term" value="C:nucleus"/>
    <property type="evidence" value="ECO:0007669"/>
    <property type="project" value="TreeGrafter"/>
</dbReference>
<keyword evidence="3" id="KW-1185">Reference proteome</keyword>
<name>A0A0D2M980_9CHLO</name>
<dbReference type="GO" id="GO:0006270">
    <property type="term" value="P:DNA replication initiation"/>
    <property type="evidence" value="ECO:0007669"/>
    <property type="project" value="TreeGrafter"/>
</dbReference>
<feature type="compositionally biased region" description="Low complexity" evidence="1">
    <location>
        <begin position="214"/>
        <end position="225"/>
    </location>
</feature>
<dbReference type="OrthoDB" id="1926878at2759"/>
<organism evidence="2 3">
    <name type="scientific">Monoraphidium neglectum</name>
    <dbReference type="NCBI Taxonomy" id="145388"/>
    <lineage>
        <taxon>Eukaryota</taxon>
        <taxon>Viridiplantae</taxon>
        <taxon>Chlorophyta</taxon>
        <taxon>core chlorophytes</taxon>
        <taxon>Chlorophyceae</taxon>
        <taxon>CS clade</taxon>
        <taxon>Sphaeropleales</taxon>
        <taxon>Selenastraceae</taxon>
        <taxon>Monoraphidium</taxon>
    </lineage>
</organism>
<dbReference type="AlphaFoldDB" id="A0A0D2M980"/>
<feature type="compositionally biased region" description="Gly residues" evidence="1">
    <location>
        <begin position="296"/>
        <end position="317"/>
    </location>
</feature>
<dbReference type="GO" id="GO:0033314">
    <property type="term" value="P:mitotic DNA replication checkpoint signaling"/>
    <property type="evidence" value="ECO:0007669"/>
    <property type="project" value="TreeGrafter"/>
</dbReference>
<feature type="compositionally biased region" description="Gly residues" evidence="1">
    <location>
        <begin position="269"/>
        <end position="288"/>
    </location>
</feature>
<dbReference type="RefSeq" id="XP_013898874.1">
    <property type="nucleotide sequence ID" value="XM_014043420.1"/>
</dbReference>
<evidence type="ECO:0000313" key="3">
    <source>
        <dbReference type="Proteomes" id="UP000054498"/>
    </source>
</evidence>
<reference evidence="2 3" key="1">
    <citation type="journal article" date="2013" name="BMC Genomics">
        <title>Reconstruction of the lipid metabolism for the microalga Monoraphidium neglectum from its genome sequence reveals characteristics suitable for biofuel production.</title>
        <authorList>
            <person name="Bogen C."/>
            <person name="Al-Dilaimi A."/>
            <person name="Albersmeier A."/>
            <person name="Wichmann J."/>
            <person name="Grundmann M."/>
            <person name="Rupp O."/>
            <person name="Lauersen K.J."/>
            <person name="Blifernez-Klassen O."/>
            <person name="Kalinowski J."/>
            <person name="Goesmann A."/>
            <person name="Mussgnug J.H."/>
            <person name="Kruse O."/>
        </authorList>
    </citation>
    <scope>NUCLEOTIDE SEQUENCE [LARGE SCALE GENOMIC DNA]</scope>
    <source>
        <strain evidence="2 3">SAG 48.87</strain>
    </source>
</reference>
<dbReference type="PANTHER" id="PTHR10763:SF26">
    <property type="entry name" value="CELL DIVISION CONTROL PROTEIN 6 HOMOLOG"/>
    <property type="match status" value="1"/>
</dbReference>
<dbReference type="Proteomes" id="UP000054498">
    <property type="component" value="Unassembled WGS sequence"/>
</dbReference>
<dbReference type="InterPro" id="IPR050311">
    <property type="entry name" value="ORC1/CDC6"/>
</dbReference>
<proteinExistence type="predicted"/>
<sequence length="345" mass="33531">MLPHQPGVRALVIGIANSIDLTERALPALKLRGCTPALVAFPAYTAAQAAAILKACLAQLPERLIDSTALELCARQVASTSGDLRLAVKACRAALDALALARAGHFAAAAAAAGKPSAGGQQQQQQQQEQERQGQQQQAAAGGKASQACVGVRDMMAALGRLAGVRSSQHGAATVANIRALPNQQQLLLYSLTILCPPLDAEAGGSAGAGGGAAPAPGAGPQSAGKGRSASSLWADLTPGRGGGGTPHSAAKPVRAPAAAAGTGRRLFGAGGKAGGGGSAGGGTPGTGGRRRKGPRGFGDAGGTPAAAGGGGGGGGARLSLRAGHDEVHRALAANPALRCLVDGA</sequence>
<dbReference type="EMBL" id="KK101725">
    <property type="protein sequence ID" value="KIY99854.1"/>
    <property type="molecule type" value="Genomic_DNA"/>
</dbReference>
<feature type="region of interest" description="Disordered" evidence="1">
    <location>
        <begin position="114"/>
        <end position="140"/>
    </location>
</feature>
<gene>
    <name evidence="2" type="ORF">MNEG_8110</name>
</gene>
<accession>A0A0D2M980</accession>
<feature type="region of interest" description="Disordered" evidence="1">
    <location>
        <begin position="205"/>
        <end position="321"/>
    </location>
</feature>